<dbReference type="GO" id="GO:0050684">
    <property type="term" value="P:regulation of mRNA processing"/>
    <property type="evidence" value="ECO:0007669"/>
    <property type="project" value="InterPro"/>
</dbReference>
<evidence type="ECO:0000313" key="1">
    <source>
        <dbReference type="Ensembl" id="ENSOKIP00005067000.1"/>
    </source>
</evidence>
<dbReference type="Proteomes" id="UP000694557">
    <property type="component" value="Unassembled WGS sequence"/>
</dbReference>
<dbReference type="Ensembl" id="ENSOKIT00005071276.1">
    <property type="protein sequence ID" value="ENSOKIP00005067000.1"/>
    <property type="gene ID" value="ENSOKIG00005028811.1"/>
</dbReference>
<evidence type="ECO:0000313" key="2">
    <source>
        <dbReference type="Proteomes" id="UP000694557"/>
    </source>
</evidence>
<keyword evidence="2" id="KW-1185">Reference proteome</keyword>
<proteinExistence type="predicted"/>
<dbReference type="GO" id="GO:0003723">
    <property type="term" value="F:RNA binding"/>
    <property type="evidence" value="ECO:0007669"/>
    <property type="project" value="TreeGrafter"/>
</dbReference>
<dbReference type="GeneTree" id="ENSGT00390000009329"/>
<dbReference type="GO" id="GO:0005739">
    <property type="term" value="C:mitochondrion"/>
    <property type="evidence" value="ECO:0007669"/>
    <property type="project" value="InterPro"/>
</dbReference>
<reference evidence="1" key="1">
    <citation type="submission" date="2025-08" db="UniProtKB">
        <authorList>
            <consortium name="Ensembl"/>
        </authorList>
    </citation>
    <scope>IDENTIFICATION</scope>
</reference>
<sequence length="132" mass="15239">MQSRRYMNNLFYGYGSNIISAPVAPFISAKRHLLSEDVVKLQEFQQRKQAVAHQVSGSKSHYLEVFNRKLKKNELILKDGLKLLLHLCQSAEDMVIARGAIYRYGSHIMVLYYLRVCLCVLHVRSTDQGPRK</sequence>
<dbReference type="GO" id="GO:0007005">
    <property type="term" value="P:mitochondrion organization"/>
    <property type="evidence" value="ECO:0007669"/>
    <property type="project" value="TreeGrafter"/>
</dbReference>
<dbReference type="AlphaFoldDB" id="A0A8C7MN53"/>
<dbReference type="PANTHER" id="PTHR14700:SF0">
    <property type="entry name" value="PENTATRICOPEPTIDE REPEAT-CONTAINING PROTEIN 2, MITOCHONDRIAL"/>
    <property type="match status" value="1"/>
</dbReference>
<dbReference type="InterPro" id="IPR034629">
    <property type="entry name" value="PTCD2"/>
</dbReference>
<dbReference type="PANTHER" id="PTHR14700">
    <property type="entry name" value="PENTATRICOPEPTIDE REPEAT-CONTAINING PROTEIN 2, MITOCHONDRIAL"/>
    <property type="match status" value="1"/>
</dbReference>
<reference evidence="1" key="2">
    <citation type="submission" date="2025-09" db="UniProtKB">
        <authorList>
            <consortium name="Ensembl"/>
        </authorList>
    </citation>
    <scope>IDENTIFICATION</scope>
</reference>
<name>A0A8C7MN53_ONCKI</name>
<protein>
    <submittedName>
        <fullName evidence="1">Uncharacterized protein</fullName>
    </submittedName>
</protein>
<accession>A0A8C7MN53</accession>
<organism evidence="1 2">
    <name type="scientific">Oncorhynchus kisutch</name>
    <name type="common">Coho salmon</name>
    <name type="synonym">Salmo kisutch</name>
    <dbReference type="NCBI Taxonomy" id="8019"/>
    <lineage>
        <taxon>Eukaryota</taxon>
        <taxon>Metazoa</taxon>
        <taxon>Chordata</taxon>
        <taxon>Craniata</taxon>
        <taxon>Vertebrata</taxon>
        <taxon>Euteleostomi</taxon>
        <taxon>Actinopterygii</taxon>
        <taxon>Neopterygii</taxon>
        <taxon>Teleostei</taxon>
        <taxon>Protacanthopterygii</taxon>
        <taxon>Salmoniformes</taxon>
        <taxon>Salmonidae</taxon>
        <taxon>Salmoninae</taxon>
        <taxon>Oncorhynchus</taxon>
    </lineage>
</organism>